<sequence>MKIQTIHLQSEEDGMSHHAFTPVRTNLPIIVTAAASLQHILQDLVEVISIMEGPSRLPPPPFKLHKSASSPLRYSGAIRKVAKKNQVRDNLLEGGNKEEDNQVEEESLRTEEETAEDSVFMKPPTDSLDVTDTGAHRISLRLPSQDSFSEDSLVSEERLAEEAKKKNEEEEAAAKERQAQRQMMAIDELVQSEKSYLRMLQICTVNIRNSLLNLQPPPPDLDSMFLYIEEVMGVSSRLLSMLDQKQLTPDNPDFLENLCVSFLGLSSDIEAAYKEYLWNYNHISLVENSYKQKEALWNDIIQIIKSSAPEVNATSLSFFLVMPVQRIARYPLLLQTIQKHTDPSHPAYALLEQAAHTSVALNCGINEYKRFREVADKYKKTENLTIIDKINRLNTHSIAKKTARFSQHIKHETGMAPKVGTDQHQLQSHIRY</sequence>
<feature type="compositionally biased region" description="Basic and acidic residues" evidence="1">
    <location>
        <begin position="86"/>
        <end position="112"/>
    </location>
</feature>
<dbReference type="EMBL" id="JAHUTJ010033911">
    <property type="protein sequence ID" value="MED6277571.1"/>
    <property type="molecule type" value="Genomic_DNA"/>
</dbReference>
<dbReference type="Gene3D" id="1.20.900.10">
    <property type="entry name" value="Dbl homology (DH) domain"/>
    <property type="match status" value="1"/>
</dbReference>
<feature type="domain" description="DH" evidence="2">
    <location>
        <begin position="181"/>
        <end position="368"/>
    </location>
</feature>
<dbReference type="Proteomes" id="UP001352852">
    <property type="component" value="Unassembled WGS sequence"/>
</dbReference>
<protein>
    <recommendedName>
        <fullName evidence="2">DH domain-containing protein</fullName>
    </recommendedName>
</protein>
<name>A0ABU7DRV1_9TELE</name>
<dbReference type="SMART" id="SM00325">
    <property type="entry name" value="RhoGEF"/>
    <property type="match status" value="1"/>
</dbReference>
<gene>
    <name evidence="3" type="ORF">CHARACLAT_014786</name>
</gene>
<dbReference type="Pfam" id="PF00621">
    <property type="entry name" value="RhoGEF"/>
    <property type="match status" value="1"/>
</dbReference>
<dbReference type="PANTHER" id="PTHR22834">
    <property type="entry name" value="NUCLEAR FUSION PROTEIN FUS2"/>
    <property type="match status" value="1"/>
</dbReference>
<comment type="caution">
    <text evidence="3">The sequence shown here is derived from an EMBL/GenBank/DDBJ whole genome shotgun (WGS) entry which is preliminary data.</text>
</comment>
<evidence type="ECO:0000259" key="2">
    <source>
        <dbReference type="PROSITE" id="PS50010"/>
    </source>
</evidence>
<dbReference type="PANTHER" id="PTHR22834:SF9">
    <property type="entry name" value="RHO GUANINE NUCLEOTIDE EXCHANGE FACTOR 37"/>
    <property type="match status" value="1"/>
</dbReference>
<evidence type="ECO:0000313" key="3">
    <source>
        <dbReference type="EMBL" id="MED6277571.1"/>
    </source>
</evidence>
<feature type="compositionally biased region" description="Basic and acidic residues" evidence="1">
    <location>
        <begin position="155"/>
        <end position="179"/>
    </location>
</feature>
<dbReference type="SUPFAM" id="SSF48065">
    <property type="entry name" value="DBL homology domain (DH-domain)"/>
    <property type="match status" value="1"/>
</dbReference>
<dbReference type="InterPro" id="IPR000219">
    <property type="entry name" value="DH_dom"/>
</dbReference>
<dbReference type="InterPro" id="IPR051492">
    <property type="entry name" value="Dynamin-Rho_GEF"/>
</dbReference>
<feature type="region of interest" description="Disordered" evidence="1">
    <location>
        <begin position="146"/>
        <end position="179"/>
    </location>
</feature>
<dbReference type="PROSITE" id="PS50010">
    <property type="entry name" value="DH_2"/>
    <property type="match status" value="1"/>
</dbReference>
<evidence type="ECO:0000313" key="4">
    <source>
        <dbReference type="Proteomes" id="UP001352852"/>
    </source>
</evidence>
<proteinExistence type="predicted"/>
<feature type="region of interest" description="Disordered" evidence="1">
    <location>
        <begin position="85"/>
        <end position="131"/>
    </location>
</feature>
<evidence type="ECO:0000256" key="1">
    <source>
        <dbReference type="SAM" id="MobiDB-lite"/>
    </source>
</evidence>
<reference evidence="3 4" key="1">
    <citation type="submission" date="2021-06" db="EMBL/GenBank/DDBJ databases">
        <authorList>
            <person name="Palmer J.M."/>
        </authorList>
    </citation>
    <scope>NUCLEOTIDE SEQUENCE [LARGE SCALE GENOMIC DNA]</scope>
    <source>
        <strain evidence="3 4">CL_MEX2019</strain>
        <tissue evidence="3">Muscle</tissue>
    </source>
</reference>
<organism evidence="3 4">
    <name type="scientific">Characodon lateralis</name>
    <dbReference type="NCBI Taxonomy" id="208331"/>
    <lineage>
        <taxon>Eukaryota</taxon>
        <taxon>Metazoa</taxon>
        <taxon>Chordata</taxon>
        <taxon>Craniata</taxon>
        <taxon>Vertebrata</taxon>
        <taxon>Euteleostomi</taxon>
        <taxon>Actinopterygii</taxon>
        <taxon>Neopterygii</taxon>
        <taxon>Teleostei</taxon>
        <taxon>Neoteleostei</taxon>
        <taxon>Acanthomorphata</taxon>
        <taxon>Ovalentaria</taxon>
        <taxon>Atherinomorphae</taxon>
        <taxon>Cyprinodontiformes</taxon>
        <taxon>Goodeidae</taxon>
        <taxon>Characodon</taxon>
    </lineage>
</organism>
<accession>A0ABU7DRV1</accession>
<keyword evidence="4" id="KW-1185">Reference proteome</keyword>
<dbReference type="InterPro" id="IPR035899">
    <property type="entry name" value="DBL_dom_sf"/>
</dbReference>